<dbReference type="Pfam" id="PF07670">
    <property type="entry name" value="Gate"/>
    <property type="match status" value="2"/>
</dbReference>
<evidence type="ECO:0000259" key="18">
    <source>
        <dbReference type="PROSITE" id="PS51711"/>
    </source>
</evidence>
<comment type="subcellular location">
    <subcellularLocation>
        <location evidence="1">Cell inner membrane</location>
        <topology evidence="1">Multi-pass membrane protein</topology>
    </subcellularLocation>
</comment>
<keyword evidence="11 15" id="KW-0342">GTP-binding</keyword>
<feature type="transmembrane region" description="Helical" evidence="17">
    <location>
        <begin position="455"/>
        <end position="475"/>
    </location>
</feature>
<keyword evidence="2" id="KW-0813">Transport</keyword>
<feature type="transmembrane region" description="Helical" evidence="17">
    <location>
        <begin position="631"/>
        <end position="649"/>
    </location>
</feature>
<feature type="binding site" evidence="15">
    <location>
        <begin position="61"/>
        <end position="64"/>
    </location>
    <ligand>
        <name>GTP</name>
        <dbReference type="ChEBI" id="CHEBI:37565"/>
        <label>1</label>
    </ligand>
</feature>
<evidence type="ECO:0000256" key="3">
    <source>
        <dbReference type="ARBA" id="ARBA00022475"/>
    </source>
</evidence>
<evidence type="ECO:0000256" key="9">
    <source>
        <dbReference type="ARBA" id="ARBA00023004"/>
    </source>
</evidence>
<dbReference type="Gene3D" id="3.40.50.300">
    <property type="entry name" value="P-loop containing nucleotide triphosphate hydrolases"/>
    <property type="match status" value="1"/>
</dbReference>
<sequence>MGNADGNKRIVALTGQPNVGKTTLFNSLTGMRQEIGNWPGVTVEKKEGLLKYNNKEFKVVDLPGIYSLMSNSIDQKIARDFILENEDAIIVDVIDTPNINRNLYLTLQLIELGKSPILCLNLIDEAEKYGITVDEKKLSERLGGLPVIKMSGRYNVGIDELKKEIYEYKPKKPCKITYSKLLEDAIEKIVEKIDSYKDLKLSDKFKSVPKRWLAISLLEGDPEVLEEFKAFNELLTFVKNIKDDIENNIKHDVESYVVEQRYQKSDEILKDIMTDSQLHEDIDTIILHPFYGFVIFGIIMYLMYSFVFGIGDFFSNYIDIFFGYVGDYLTKILPPIYAGFIVDGALSGVGAVLEFFPQILLIMFSLAILEDCGYLSRVAALMNGIMSKIGLGGKAFIPFIISFGCNVPGLMATRFMSSHKERLITLLVAPLVPCSARFVIIGFMASAFFSQYTALFTLGILAIVFMLLGIVSYLLSKLIIKGESEDFIFELPPYRTPDWKNILKITWERSKEFLKKAGTVIVAGSLLFYWLLNYPSINNSYGIVIGKILEHITLWMGIDWRGAVSLMFGIVAKELVVSTMNIVYGGHISTALTPLKAFVFTLVSVLYIPCLATVATQYAETRSLKWTLFAITYNLSLATVVGIIVYNIGKLLGF</sequence>
<dbReference type="STRING" id="647113.Metok_0398"/>
<dbReference type="Pfam" id="PF17910">
    <property type="entry name" value="FeoB_Cyto"/>
    <property type="match status" value="1"/>
</dbReference>
<evidence type="ECO:0000256" key="15">
    <source>
        <dbReference type="PIRSR" id="PIRSR603373-1"/>
    </source>
</evidence>
<keyword evidence="16" id="KW-0460">Magnesium</keyword>
<dbReference type="InterPro" id="IPR050860">
    <property type="entry name" value="FeoB_GTPase"/>
</dbReference>
<dbReference type="RefSeq" id="WP_013866571.1">
    <property type="nucleotide sequence ID" value="NC_015636.1"/>
</dbReference>
<evidence type="ECO:0000256" key="8">
    <source>
        <dbReference type="ARBA" id="ARBA00022989"/>
    </source>
</evidence>
<feature type="binding site" evidence="16">
    <location>
        <position position="26"/>
    </location>
    <ligand>
        <name>Mg(2+)</name>
        <dbReference type="ChEBI" id="CHEBI:18420"/>
        <label>2</label>
    </ligand>
</feature>
<evidence type="ECO:0000256" key="12">
    <source>
        <dbReference type="ARBA" id="ARBA00023136"/>
    </source>
</evidence>
<feature type="transmembrane region" description="Helical" evidence="17">
    <location>
        <begin position="389"/>
        <end position="411"/>
    </location>
</feature>
<gene>
    <name evidence="19" type="ordered locus">Metok_0398</name>
</gene>
<dbReference type="KEGG" id="mok:Metok_0398"/>
<evidence type="ECO:0000256" key="4">
    <source>
        <dbReference type="ARBA" id="ARBA00022496"/>
    </source>
</evidence>
<keyword evidence="16" id="KW-0479">Metal-binding</keyword>
<feature type="binding site" evidence="15">
    <location>
        <begin position="121"/>
        <end position="124"/>
    </location>
    <ligand>
        <name>GTP</name>
        <dbReference type="ChEBI" id="CHEBI:37565"/>
        <label>1</label>
    </ligand>
</feature>
<dbReference type="PRINTS" id="PR00326">
    <property type="entry name" value="GTP1OBG"/>
</dbReference>
<feature type="binding site" evidence="16">
    <location>
        <position position="27"/>
    </location>
    <ligand>
        <name>Mg(2+)</name>
        <dbReference type="ChEBI" id="CHEBI:18420"/>
        <label>2</label>
    </ligand>
</feature>
<dbReference type="InterPro" id="IPR011640">
    <property type="entry name" value="Fe2_transport_prot_B_C"/>
</dbReference>
<dbReference type="Proteomes" id="UP000009296">
    <property type="component" value="Chromosome"/>
</dbReference>
<evidence type="ECO:0000313" key="19">
    <source>
        <dbReference type="EMBL" id="AEH06385.1"/>
    </source>
</evidence>
<keyword evidence="6 17" id="KW-0812">Transmembrane</keyword>
<evidence type="ECO:0000256" key="6">
    <source>
        <dbReference type="ARBA" id="ARBA00022692"/>
    </source>
</evidence>
<dbReference type="FunFam" id="3.40.50.300:FF:000426">
    <property type="entry name" value="Ferrous iron transport protein B"/>
    <property type="match status" value="1"/>
</dbReference>
<keyword evidence="10" id="KW-0406">Ion transport</keyword>
<keyword evidence="12 17" id="KW-0472">Membrane</keyword>
<feature type="transmembrane region" description="Helical" evidence="17">
    <location>
        <begin position="563"/>
        <end position="585"/>
    </location>
</feature>
<keyword evidence="8 17" id="KW-1133">Transmembrane helix</keyword>
<dbReference type="CDD" id="cd01879">
    <property type="entry name" value="FeoB"/>
    <property type="match status" value="1"/>
</dbReference>
<dbReference type="HOGENOM" id="CLU_013350_3_0_2"/>
<dbReference type="PANTHER" id="PTHR43185:SF1">
    <property type="entry name" value="FE(2+) TRANSPORTER FEOB"/>
    <property type="match status" value="1"/>
</dbReference>
<dbReference type="InterPro" id="IPR030389">
    <property type="entry name" value="G_FEOB_dom"/>
</dbReference>
<evidence type="ECO:0000256" key="5">
    <source>
        <dbReference type="ARBA" id="ARBA00022519"/>
    </source>
</evidence>
<feature type="transmembrane region" description="Helical" evidence="17">
    <location>
        <begin position="513"/>
        <end position="532"/>
    </location>
</feature>
<evidence type="ECO:0000256" key="16">
    <source>
        <dbReference type="PIRSR" id="PIRSR603373-2"/>
    </source>
</evidence>
<keyword evidence="4" id="KW-0410">Iron transport</keyword>
<dbReference type="eggNOG" id="arCOG00359">
    <property type="taxonomic scope" value="Archaea"/>
</dbReference>
<dbReference type="GO" id="GO:0005886">
    <property type="term" value="C:plasma membrane"/>
    <property type="evidence" value="ECO:0007669"/>
    <property type="project" value="UniProtKB-SubCell"/>
</dbReference>
<dbReference type="InterPro" id="IPR003373">
    <property type="entry name" value="Fe2_transport_prot-B"/>
</dbReference>
<evidence type="ECO:0000256" key="11">
    <source>
        <dbReference type="ARBA" id="ARBA00023134"/>
    </source>
</evidence>
<feature type="transmembrane region" description="Helical" evidence="17">
    <location>
        <begin position="336"/>
        <end position="369"/>
    </location>
</feature>
<dbReference type="InterPro" id="IPR027417">
    <property type="entry name" value="P-loop_NTPase"/>
</dbReference>
<dbReference type="PROSITE" id="PS51711">
    <property type="entry name" value="G_FEOB"/>
    <property type="match status" value="1"/>
</dbReference>
<evidence type="ECO:0000256" key="7">
    <source>
        <dbReference type="ARBA" id="ARBA00022741"/>
    </source>
</evidence>
<evidence type="ECO:0000256" key="17">
    <source>
        <dbReference type="SAM" id="Phobius"/>
    </source>
</evidence>
<feature type="binding site" evidence="15">
    <location>
        <begin position="15"/>
        <end position="22"/>
    </location>
    <ligand>
        <name>GTP</name>
        <dbReference type="ChEBI" id="CHEBI:37565"/>
        <label>1</label>
    </ligand>
</feature>
<feature type="transmembrane region" description="Helical" evidence="17">
    <location>
        <begin position="597"/>
        <end position="619"/>
    </location>
</feature>
<feature type="transmembrane region" description="Helical" evidence="17">
    <location>
        <begin position="290"/>
        <end position="315"/>
    </location>
</feature>
<accession>F8AKQ1</accession>
<dbReference type="SUPFAM" id="SSF52540">
    <property type="entry name" value="P-loop containing nucleoside triphosphate hydrolases"/>
    <property type="match status" value="1"/>
</dbReference>
<feature type="binding site" evidence="16">
    <location>
        <position position="30"/>
    </location>
    <ligand>
        <name>Mg(2+)</name>
        <dbReference type="ChEBI" id="CHEBI:18420"/>
        <label>2</label>
    </ligand>
</feature>
<dbReference type="InterPro" id="IPR011642">
    <property type="entry name" value="Gate_dom"/>
</dbReference>
<feature type="binding site" evidence="16">
    <location>
        <position position="29"/>
    </location>
    <ligand>
        <name>Mg(2+)</name>
        <dbReference type="ChEBI" id="CHEBI:18420"/>
        <label>2</label>
    </ligand>
</feature>
<name>F8AKQ1_METOI</name>
<keyword evidence="9" id="KW-0408">Iron</keyword>
<dbReference type="InterPro" id="IPR006073">
    <property type="entry name" value="GTP-bd"/>
</dbReference>
<feature type="transmembrane region" description="Helical" evidence="17">
    <location>
        <begin position="423"/>
        <end position="449"/>
    </location>
</feature>
<dbReference type="PANTHER" id="PTHR43185">
    <property type="entry name" value="FERROUS IRON TRANSPORT PROTEIN B"/>
    <property type="match status" value="1"/>
</dbReference>
<dbReference type="Pfam" id="PF07664">
    <property type="entry name" value="FeoB_C"/>
    <property type="match status" value="1"/>
</dbReference>
<protein>
    <recommendedName>
        <fullName evidence="13 14">Ferrous iron transport protein B</fullName>
    </recommendedName>
</protein>
<evidence type="ECO:0000256" key="1">
    <source>
        <dbReference type="ARBA" id="ARBA00004429"/>
    </source>
</evidence>
<feature type="domain" description="FeoB-type G" evidence="18">
    <location>
        <begin position="8"/>
        <end position="171"/>
    </location>
</feature>
<reference evidence="19" key="1">
    <citation type="submission" date="2011-05" db="EMBL/GenBank/DDBJ databases">
        <title>Complete sequence of chromosome of Methanothermococcus okinawensis IH1.</title>
        <authorList>
            <consortium name="US DOE Joint Genome Institute"/>
            <person name="Lucas S."/>
            <person name="Han J."/>
            <person name="Lapidus A."/>
            <person name="Cheng J.-F."/>
            <person name="Goodwin L."/>
            <person name="Pitluck S."/>
            <person name="Peters L."/>
            <person name="Mikhailova N."/>
            <person name="Held B."/>
            <person name="Han C."/>
            <person name="Tapia R."/>
            <person name="Land M."/>
            <person name="Hauser L."/>
            <person name="Kyrpides N."/>
            <person name="Ivanova N."/>
            <person name="Pagani I."/>
            <person name="Sieprawska-Lupa M."/>
            <person name="Takai K."/>
            <person name="Miyazaki J."/>
            <person name="Whitman W."/>
            <person name="Woyke T."/>
        </authorList>
    </citation>
    <scope>NUCLEOTIDE SEQUENCE [LARGE SCALE GENOMIC DNA]</scope>
    <source>
        <strain evidence="19">IH1</strain>
    </source>
</reference>
<evidence type="ECO:0000256" key="13">
    <source>
        <dbReference type="ARBA" id="ARBA00031200"/>
    </source>
</evidence>
<dbReference type="InterPro" id="IPR041069">
    <property type="entry name" value="FeoB_Cyto"/>
</dbReference>
<evidence type="ECO:0000256" key="2">
    <source>
        <dbReference type="ARBA" id="ARBA00022448"/>
    </source>
</evidence>
<dbReference type="NCBIfam" id="TIGR00437">
    <property type="entry name" value="feoB"/>
    <property type="match status" value="1"/>
</dbReference>
<dbReference type="Gene3D" id="1.10.287.1770">
    <property type="match status" value="1"/>
</dbReference>
<evidence type="ECO:0000256" key="10">
    <source>
        <dbReference type="ARBA" id="ARBA00023065"/>
    </source>
</evidence>
<dbReference type="GO" id="GO:0046872">
    <property type="term" value="F:metal ion binding"/>
    <property type="evidence" value="ECO:0007669"/>
    <property type="project" value="UniProtKB-KW"/>
</dbReference>
<keyword evidence="5" id="KW-0997">Cell inner membrane</keyword>
<dbReference type="EMBL" id="CP002792">
    <property type="protein sequence ID" value="AEH06385.1"/>
    <property type="molecule type" value="Genomic_DNA"/>
</dbReference>
<dbReference type="Pfam" id="PF02421">
    <property type="entry name" value="FeoB_N"/>
    <property type="match status" value="1"/>
</dbReference>
<proteinExistence type="predicted"/>
<dbReference type="GO" id="GO:0015093">
    <property type="term" value="F:ferrous iron transmembrane transporter activity"/>
    <property type="evidence" value="ECO:0007669"/>
    <property type="project" value="UniProtKB-UniRule"/>
</dbReference>
<keyword evidence="7 15" id="KW-0547">Nucleotide-binding</keyword>
<organism evidence="19 20">
    <name type="scientific">Methanothermococcus okinawensis (strain DSM 14208 / JCM 11175 / IH1)</name>
    <dbReference type="NCBI Taxonomy" id="647113"/>
    <lineage>
        <taxon>Archaea</taxon>
        <taxon>Methanobacteriati</taxon>
        <taxon>Methanobacteriota</taxon>
        <taxon>Methanomada group</taxon>
        <taxon>Methanococci</taxon>
        <taxon>Methanococcales</taxon>
        <taxon>Methanococcaceae</taxon>
        <taxon>Methanothermococcus</taxon>
    </lineage>
</organism>
<dbReference type="AlphaFoldDB" id="F8AKQ1"/>
<keyword evidence="20" id="KW-1185">Reference proteome</keyword>
<dbReference type="GO" id="GO:0005525">
    <property type="term" value="F:GTP binding"/>
    <property type="evidence" value="ECO:0007669"/>
    <property type="project" value="UniProtKB-KW"/>
</dbReference>
<keyword evidence="3" id="KW-1003">Cell membrane</keyword>
<dbReference type="GeneID" id="10772521"/>
<evidence type="ECO:0000313" key="20">
    <source>
        <dbReference type="Proteomes" id="UP000009296"/>
    </source>
</evidence>
<evidence type="ECO:0000256" key="14">
    <source>
        <dbReference type="NCBIfam" id="TIGR00437"/>
    </source>
</evidence>
<dbReference type="OrthoDB" id="85305at2157"/>
<feature type="binding site" evidence="15">
    <location>
        <begin position="40"/>
        <end position="44"/>
    </location>
    <ligand>
        <name>GTP</name>
        <dbReference type="ChEBI" id="CHEBI:37565"/>
        <label>1</label>
    </ligand>
</feature>